<dbReference type="GO" id="GO:0030151">
    <property type="term" value="F:molybdenum ion binding"/>
    <property type="evidence" value="ECO:0007669"/>
    <property type="project" value="InterPro"/>
</dbReference>
<dbReference type="Pfam" id="PF03475">
    <property type="entry name" value="YiiM_3-alpha"/>
    <property type="match status" value="1"/>
</dbReference>
<dbReference type="Proteomes" id="UP000000845">
    <property type="component" value="Chromosome"/>
</dbReference>
<dbReference type="PANTHER" id="PTHR30212">
    <property type="entry name" value="PROTEIN YIIM"/>
    <property type="match status" value="1"/>
</dbReference>
<organism evidence="2 3">
    <name type="scientific">Sebaldella termitidis (strain ATCC 33386 / NCTC 11300)</name>
    <dbReference type="NCBI Taxonomy" id="526218"/>
    <lineage>
        <taxon>Bacteria</taxon>
        <taxon>Fusobacteriati</taxon>
        <taxon>Fusobacteriota</taxon>
        <taxon>Fusobacteriia</taxon>
        <taxon>Fusobacteriales</taxon>
        <taxon>Leptotrichiaceae</taxon>
        <taxon>Sebaldella</taxon>
    </lineage>
</organism>
<dbReference type="eggNOG" id="COG2258">
    <property type="taxonomic scope" value="Bacteria"/>
</dbReference>
<dbReference type="STRING" id="526218.Sterm_3230"/>
<feature type="domain" description="MOSC" evidence="1">
    <location>
        <begin position="28"/>
        <end position="162"/>
    </location>
</feature>
<reference evidence="3" key="1">
    <citation type="submission" date="2009-09" db="EMBL/GenBank/DDBJ databases">
        <title>The complete chromosome of Sebaldella termitidis ATCC 33386.</title>
        <authorList>
            <consortium name="US DOE Joint Genome Institute (JGI-PGF)"/>
            <person name="Lucas S."/>
            <person name="Copeland A."/>
            <person name="Lapidus A."/>
            <person name="Glavina del Rio T."/>
            <person name="Dalin E."/>
            <person name="Tice H."/>
            <person name="Bruce D."/>
            <person name="Goodwin L."/>
            <person name="Pitluck S."/>
            <person name="Kyrpides N."/>
            <person name="Mavromatis K."/>
            <person name="Ivanova N."/>
            <person name="Mikhailova N."/>
            <person name="Sims D."/>
            <person name="Meincke L."/>
            <person name="Brettin T."/>
            <person name="Detter J.C."/>
            <person name="Han C."/>
            <person name="Larimer F."/>
            <person name="Land M."/>
            <person name="Hauser L."/>
            <person name="Markowitz V."/>
            <person name="Cheng J.F."/>
            <person name="Hugenholtz P."/>
            <person name="Woyke T."/>
            <person name="Wu D."/>
            <person name="Eisen J.A."/>
        </authorList>
    </citation>
    <scope>NUCLEOTIDE SEQUENCE [LARGE SCALE GENOMIC DNA]</scope>
    <source>
        <strain evidence="3">ATCC 33386 / NCTC 11300</strain>
    </source>
</reference>
<dbReference type="SUPFAM" id="SSF50800">
    <property type="entry name" value="PK beta-barrel domain-like"/>
    <property type="match status" value="1"/>
</dbReference>
<dbReference type="InterPro" id="IPR005302">
    <property type="entry name" value="MoCF_Sase_C"/>
</dbReference>
<dbReference type="GO" id="GO:0003824">
    <property type="term" value="F:catalytic activity"/>
    <property type="evidence" value="ECO:0007669"/>
    <property type="project" value="InterPro"/>
</dbReference>
<reference evidence="2 3" key="2">
    <citation type="journal article" date="2010" name="Stand. Genomic Sci.">
        <title>Complete genome sequence of Sebaldella termitidis type strain (NCTC 11300).</title>
        <authorList>
            <person name="Harmon-Smith M."/>
            <person name="Celia L."/>
            <person name="Chertkov O."/>
            <person name="Lapidus A."/>
            <person name="Copeland A."/>
            <person name="Glavina Del Rio T."/>
            <person name="Nolan M."/>
            <person name="Lucas S."/>
            <person name="Tice H."/>
            <person name="Cheng J.F."/>
            <person name="Han C."/>
            <person name="Detter J.C."/>
            <person name="Bruce D."/>
            <person name="Goodwin L."/>
            <person name="Pitluck S."/>
            <person name="Pati A."/>
            <person name="Liolios K."/>
            <person name="Ivanova N."/>
            <person name="Mavromatis K."/>
            <person name="Mikhailova N."/>
            <person name="Chen A."/>
            <person name="Palaniappan K."/>
            <person name="Land M."/>
            <person name="Hauser L."/>
            <person name="Chang Y.J."/>
            <person name="Jeffries C.D."/>
            <person name="Brettin T."/>
            <person name="Goker M."/>
            <person name="Beck B."/>
            <person name="Bristow J."/>
            <person name="Eisen J.A."/>
            <person name="Markowitz V."/>
            <person name="Hugenholtz P."/>
            <person name="Kyrpides N.C."/>
            <person name="Klenk H.P."/>
            <person name="Chen F."/>
        </authorList>
    </citation>
    <scope>NUCLEOTIDE SEQUENCE [LARGE SCALE GENOMIC DNA]</scope>
    <source>
        <strain evidence="3">ATCC 33386 / NCTC 11300</strain>
    </source>
</reference>
<gene>
    <name evidence="2" type="ordered locus">Sterm_3230</name>
</gene>
<protein>
    <submittedName>
        <fullName evidence="2">MOSC domain containing protein</fullName>
    </submittedName>
</protein>
<sequence length="222" mass="25123">MKLISVNIGKTKTYDFNGVIIETALKKSPVFDNVFIHKLGVTGDEQAEKVIHGGVDKAVCLYPFEHYEYWEKTLNKKMPENSFGENLTVQGMTEKDVCIGDIFQIGEVILQISQPRQPCFKLTYIHNVPKMSYLTQDSGFTGYYARVLKEGNLNVTDQIKLIEKNPHNISVDFTNQILHNDTTNKEAIKKILQVEEISGNLRKSFEKLSAGEIIDPLPRLGS</sequence>
<evidence type="ECO:0000313" key="2">
    <source>
        <dbReference type="EMBL" id="ACZ10071.1"/>
    </source>
</evidence>
<proteinExistence type="predicted"/>
<dbReference type="KEGG" id="str:Sterm_3230"/>
<dbReference type="PROSITE" id="PS51340">
    <property type="entry name" value="MOSC"/>
    <property type="match status" value="1"/>
</dbReference>
<dbReference type="AlphaFoldDB" id="D1APN7"/>
<dbReference type="Gene3D" id="2.40.33.20">
    <property type="entry name" value="PK beta-barrel domain-like"/>
    <property type="match status" value="1"/>
</dbReference>
<dbReference type="GO" id="GO:0030170">
    <property type="term" value="F:pyridoxal phosphate binding"/>
    <property type="evidence" value="ECO:0007669"/>
    <property type="project" value="InterPro"/>
</dbReference>
<dbReference type="RefSeq" id="WP_012862653.1">
    <property type="nucleotide sequence ID" value="NC_013517.1"/>
</dbReference>
<dbReference type="InterPro" id="IPR005163">
    <property type="entry name" value="Tri_helical_YiiM-like"/>
</dbReference>
<dbReference type="Pfam" id="PF03473">
    <property type="entry name" value="MOSC"/>
    <property type="match status" value="1"/>
</dbReference>
<evidence type="ECO:0000313" key="3">
    <source>
        <dbReference type="Proteomes" id="UP000000845"/>
    </source>
</evidence>
<dbReference type="HOGENOM" id="CLU_082566_1_0_0"/>
<dbReference type="EMBL" id="CP001739">
    <property type="protein sequence ID" value="ACZ10071.1"/>
    <property type="molecule type" value="Genomic_DNA"/>
</dbReference>
<accession>D1APN7</accession>
<dbReference type="InterPro" id="IPR011037">
    <property type="entry name" value="Pyrv_Knase-like_insert_dom_sf"/>
</dbReference>
<dbReference type="PANTHER" id="PTHR30212:SF4">
    <property type="entry name" value="MOSC DOMAIN-CONTAINING PROTEIN"/>
    <property type="match status" value="1"/>
</dbReference>
<evidence type="ECO:0000259" key="1">
    <source>
        <dbReference type="PROSITE" id="PS51340"/>
    </source>
</evidence>
<name>D1APN7_SEBTE</name>
<dbReference type="InterPro" id="IPR052353">
    <property type="entry name" value="Benzoxazolinone_Detox_Enz"/>
</dbReference>
<keyword evidence="3" id="KW-1185">Reference proteome</keyword>